<reference evidence="7" key="1">
    <citation type="submission" date="2022-10" db="EMBL/GenBank/DDBJ databases">
        <title>Determination and structural analysis of whole genome sequence of Sarocladium strictum F4-1.</title>
        <authorList>
            <person name="Hu L."/>
            <person name="Jiang Y."/>
        </authorList>
    </citation>
    <scope>NUCLEOTIDE SEQUENCE</scope>
    <source>
        <strain evidence="7">F4-1</strain>
    </source>
</reference>
<sequence length="378" mass="43014">MTKYCERTSPPLSTTTRLTQQQDSSSELDREVPNVSSPSRRKCDLGYPVCGYCGKTSKPCEYAYPPTADATEENVEDPLQAAASPRRTGFGTGWLVRREQLEARLGPAWSPGPLGDVHPVEGIGRWKFVHEQMRDYPLQFATQAETMFIHRSLLEEHDFPKALRAAFGICAASLSLTERSKPVMFKAIDAEVRDLLAPPQHTKRTLLDDLVTLQAAVLYQTIRLYHGALEQRVIAEQQEFMLRSYALGVLRRADAELQAASETWEMWILAESIRRTVVVVFKLYTMYWAFRKGVCFEIEGLHVLPVSMNPELWRTEARRAFKDHPRPDEVLTHDDFTKIWAGRGGLGVDPFQDMLLLGCRRRPGESMEGWREGEELLV</sequence>
<proteinExistence type="predicted"/>
<keyword evidence="3" id="KW-0805">Transcription regulation</keyword>
<feature type="compositionally biased region" description="Low complexity" evidence="6">
    <location>
        <begin position="7"/>
        <end position="25"/>
    </location>
</feature>
<dbReference type="GO" id="GO:0046872">
    <property type="term" value="F:metal ion binding"/>
    <property type="evidence" value="ECO:0007669"/>
    <property type="project" value="UniProtKB-KW"/>
</dbReference>
<protein>
    <submittedName>
        <fullName evidence="7">Uncharacterized protein</fullName>
    </submittedName>
</protein>
<evidence type="ECO:0000256" key="2">
    <source>
        <dbReference type="ARBA" id="ARBA00022833"/>
    </source>
</evidence>
<dbReference type="AlphaFoldDB" id="A0AA39LAH4"/>
<keyword evidence="5" id="KW-0539">Nucleus</keyword>
<keyword evidence="4" id="KW-0804">Transcription</keyword>
<keyword evidence="2" id="KW-0862">Zinc</keyword>
<comment type="caution">
    <text evidence="7">The sequence shown here is derived from an EMBL/GenBank/DDBJ whole genome shotgun (WGS) entry which is preliminary data.</text>
</comment>
<name>A0AA39LAH4_SARSR</name>
<evidence type="ECO:0000256" key="3">
    <source>
        <dbReference type="ARBA" id="ARBA00023015"/>
    </source>
</evidence>
<evidence type="ECO:0000256" key="1">
    <source>
        <dbReference type="ARBA" id="ARBA00022723"/>
    </source>
</evidence>
<evidence type="ECO:0000256" key="4">
    <source>
        <dbReference type="ARBA" id="ARBA00023163"/>
    </source>
</evidence>
<organism evidence="7 8">
    <name type="scientific">Sarocladium strictum</name>
    <name type="common">Black bundle disease fungus</name>
    <name type="synonym">Acremonium strictum</name>
    <dbReference type="NCBI Taxonomy" id="5046"/>
    <lineage>
        <taxon>Eukaryota</taxon>
        <taxon>Fungi</taxon>
        <taxon>Dikarya</taxon>
        <taxon>Ascomycota</taxon>
        <taxon>Pezizomycotina</taxon>
        <taxon>Sordariomycetes</taxon>
        <taxon>Hypocreomycetidae</taxon>
        <taxon>Hypocreales</taxon>
        <taxon>Sarocladiaceae</taxon>
        <taxon>Sarocladium</taxon>
    </lineage>
</organism>
<accession>A0AA39LAH4</accession>
<dbReference type="Proteomes" id="UP001175261">
    <property type="component" value="Unassembled WGS sequence"/>
</dbReference>
<dbReference type="EMBL" id="JAPDFR010000002">
    <property type="protein sequence ID" value="KAK0389914.1"/>
    <property type="molecule type" value="Genomic_DNA"/>
</dbReference>
<evidence type="ECO:0000313" key="7">
    <source>
        <dbReference type="EMBL" id="KAK0389914.1"/>
    </source>
</evidence>
<gene>
    <name evidence="7" type="ORF">NLU13_3487</name>
</gene>
<evidence type="ECO:0000256" key="6">
    <source>
        <dbReference type="SAM" id="MobiDB-lite"/>
    </source>
</evidence>
<keyword evidence="8" id="KW-1185">Reference proteome</keyword>
<feature type="region of interest" description="Disordered" evidence="6">
    <location>
        <begin position="1"/>
        <end position="40"/>
    </location>
</feature>
<evidence type="ECO:0000313" key="8">
    <source>
        <dbReference type="Proteomes" id="UP001175261"/>
    </source>
</evidence>
<keyword evidence="1" id="KW-0479">Metal-binding</keyword>
<evidence type="ECO:0000256" key="5">
    <source>
        <dbReference type="ARBA" id="ARBA00023242"/>
    </source>
</evidence>
<dbReference type="PANTHER" id="PTHR47660:SF3">
    <property type="entry name" value="FINGER DOMAIN PROTEIN, PUTATIVE (AFU_ORTHOLOGUE AFUA_4G03310)-RELATED"/>
    <property type="match status" value="1"/>
</dbReference>
<dbReference type="PANTHER" id="PTHR47660">
    <property type="entry name" value="TRANSCRIPTION FACTOR WITH C2H2 AND ZN(2)-CYS(6) DNA BINDING DOMAIN (EUROFUNG)-RELATED-RELATED"/>
    <property type="match status" value="1"/>
</dbReference>